<feature type="transmembrane region" description="Helical" evidence="7">
    <location>
        <begin position="322"/>
        <end position="348"/>
    </location>
</feature>
<dbReference type="Proteomes" id="UP000295717">
    <property type="component" value="Unassembled WGS sequence"/>
</dbReference>
<keyword evidence="11" id="KW-1185">Reference proteome</keyword>
<accession>A0A4R3MYA8</accession>
<evidence type="ECO:0000256" key="6">
    <source>
        <dbReference type="ARBA" id="ARBA00038076"/>
    </source>
</evidence>
<feature type="transmembrane region" description="Helical" evidence="7">
    <location>
        <begin position="360"/>
        <end position="384"/>
    </location>
</feature>
<evidence type="ECO:0000259" key="8">
    <source>
        <dbReference type="Pfam" id="PF02687"/>
    </source>
</evidence>
<dbReference type="PANTHER" id="PTHR30572:SF4">
    <property type="entry name" value="ABC TRANSPORTER PERMEASE YTRF"/>
    <property type="match status" value="1"/>
</dbReference>
<evidence type="ECO:0000256" key="1">
    <source>
        <dbReference type="ARBA" id="ARBA00004651"/>
    </source>
</evidence>
<comment type="caution">
    <text evidence="10">The sequence shown here is derived from an EMBL/GenBank/DDBJ whole genome shotgun (WGS) entry which is preliminary data.</text>
</comment>
<feature type="transmembrane region" description="Helical" evidence="7">
    <location>
        <begin position="274"/>
        <end position="301"/>
    </location>
</feature>
<comment type="subcellular location">
    <subcellularLocation>
        <location evidence="1">Cell membrane</location>
        <topology evidence="1">Multi-pass membrane protein</topology>
    </subcellularLocation>
</comment>
<dbReference type="GO" id="GO:0005886">
    <property type="term" value="C:plasma membrane"/>
    <property type="evidence" value="ECO:0007669"/>
    <property type="project" value="UniProtKB-SubCell"/>
</dbReference>
<evidence type="ECO:0000256" key="3">
    <source>
        <dbReference type="ARBA" id="ARBA00022692"/>
    </source>
</evidence>
<dbReference type="RefSeq" id="WP_132976953.1">
    <property type="nucleotide sequence ID" value="NZ_SMAO01000004.1"/>
</dbReference>
<reference evidence="10 11" key="1">
    <citation type="submission" date="2019-03" db="EMBL/GenBank/DDBJ databases">
        <title>Genomic Encyclopedia of Type Strains, Phase IV (KMG-IV): sequencing the most valuable type-strain genomes for metagenomic binning, comparative biology and taxonomic classification.</title>
        <authorList>
            <person name="Goeker M."/>
        </authorList>
    </citation>
    <scope>NUCLEOTIDE SEQUENCE [LARGE SCALE GENOMIC DNA]</scope>
    <source>
        <strain evidence="10 11">DSM 13587</strain>
    </source>
</reference>
<proteinExistence type="inferred from homology"/>
<gene>
    <name evidence="10" type="ORF">EDC35_104210</name>
</gene>
<dbReference type="GO" id="GO:0022857">
    <property type="term" value="F:transmembrane transporter activity"/>
    <property type="evidence" value="ECO:0007669"/>
    <property type="project" value="TreeGrafter"/>
</dbReference>
<feature type="transmembrane region" description="Helical" evidence="7">
    <location>
        <begin position="21"/>
        <end position="41"/>
    </location>
</feature>
<feature type="domain" description="ABC3 transporter permease C-terminal" evidence="8">
    <location>
        <begin position="282"/>
        <end position="394"/>
    </location>
</feature>
<protein>
    <submittedName>
        <fullName evidence="10">Putative ABC transport system permease protein</fullName>
    </submittedName>
</protein>
<dbReference type="EMBL" id="SMAO01000004">
    <property type="protein sequence ID" value="TCT21355.1"/>
    <property type="molecule type" value="Genomic_DNA"/>
</dbReference>
<comment type="similarity">
    <text evidence="6">Belongs to the ABC-4 integral membrane protein family.</text>
</comment>
<dbReference type="InterPro" id="IPR003838">
    <property type="entry name" value="ABC3_permease_C"/>
</dbReference>
<organism evidence="10 11">
    <name type="scientific">Thiobaca trueperi</name>
    <dbReference type="NCBI Taxonomy" id="127458"/>
    <lineage>
        <taxon>Bacteria</taxon>
        <taxon>Pseudomonadati</taxon>
        <taxon>Pseudomonadota</taxon>
        <taxon>Gammaproteobacteria</taxon>
        <taxon>Chromatiales</taxon>
        <taxon>Chromatiaceae</taxon>
        <taxon>Thiobaca</taxon>
    </lineage>
</organism>
<name>A0A4R3MYA8_9GAMM</name>
<evidence type="ECO:0000256" key="2">
    <source>
        <dbReference type="ARBA" id="ARBA00022475"/>
    </source>
</evidence>
<evidence type="ECO:0000313" key="10">
    <source>
        <dbReference type="EMBL" id="TCT21355.1"/>
    </source>
</evidence>
<dbReference type="OrthoDB" id="9770036at2"/>
<keyword evidence="4 7" id="KW-1133">Transmembrane helix</keyword>
<evidence type="ECO:0000256" key="7">
    <source>
        <dbReference type="SAM" id="Phobius"/>
    </source>
</evidence>
<keyword evidence="3 7" id="KW-0812">Transmembrane</keyword>
<dbReference type="Pfam" id="PF02687">
    <property type="entry name" value="FtsX"/>
    <property type="match status" value="1"/>
</dbReference>
<evidence type="ECO:0000259" key="9">
    <source>
        <dbReference type="Pfam" id="PF12704"/>
    </source>
</evidence>
<sequence length="401" mass="42766">MIWNAFLLALREIRRNVLRSVLTILGIVIGVAAVIVMVTLGDGATRQVTTQIESLGTNLLMIRVGQHMGPGQSSNAPPFSLADTVAVGRDVPSVRAVAPSASQSMIAIVGNSNWSTSVTGTDNAFFSVRNWTLESGRLFSDGDLQGGRSVCVIGATVRKELFGALDPIGEKIRLKSMACQVIGLLQSKGQSSMGSDQDDLVLMPLRTFQRRIAGNQDVSLIQVSIRDGESTDSAKGDLERLLRERRHIRPGEQDDFSVRDMKEIASMLTGTTQVLTALLTAVAAVSLLVGGIGIMNIMLVSVTERTREIGIRLAIGALEREVLTQFLVEAVALSSLGGILGILLAIGASLGLAPLLNVPFVFNGGIVLLAFCFSAAVGVIFGYFPARRAARLDPIEALRRE</sequence>
<dbReference type="AlphaFoldDB" id="A0A4R3MYA8"/>
<dbReference type="Pfam" id="PF12704">
    <property type="entry name" value="MacB_PCD"/>
    <property type="match status" value="1"/>
</dbReference>
<evidence type="ECO:0000256" key="4">
    <source>
        <dbReference type="ARBA" id="ARBA00022989"/>
    </source>
</evidence>
<feature type="domain" description="MacB-like periplasmic core" evidence="9">
    <location>
        <begin position="20"/>
        <end position="240"/>
    </location>
</feature>
<evidence type="ECO:0000313" key="11">
    <source>
        <dbReference type="Proteomes" id="UP000295717"/>
    </source>
</evidence>
<dbReference type="PANTHER" id="PTHR30572">
    <property type="entry name" value="MEMBRANE COMPONENT OF TRANSPORTER-RELATED"/>
    <property type="match status" value="1"/>
</dbReference>
<dbReference type="InterPro" id="IPR050250">
    <property type="entry name" value="Macrolide_Exporter_MacB"/>
</dbReference>
<keyword evidence="5 7" id="KW-0472">Membrane</keyword>
<evidence type="ECO:0000256" key="5">
    <source>
        <dbReference type="ARBA" id="ARBA00023136"/>
    </source>
</evidence>
<keyword evidence="2" id="KW-1003">Cell membrane</keyword>
<dbReference type="InterPro" id="IPR025857">
    <property type="entry name" value="MacB_PCD"/>
</dbReference>